<dbReference type="GO" id="GO:0004674">
    <property type="term" value="F:protein serine/threonine kinase activity"/>
    <property type="evidence" value="ECO:0007669"/>
    <property type="project" value="UniProtKB-KW"/>
</dbReference>
<sequence length="127" mass="14643">MKSNEFILYGLSKYKQIIDKITAELNASKYNFDIKLILTEALTNAFKHGNNMNMDKPIYLKYVYDDSNVQFEIKDCGTGFKDTIINKQLDNENILEDEGRGLFLIKNLSDHIELKQNTLIIEKSLAS</sequence>
<dbReference type="InterPro" id="IPR050267">
    <property type="entry name" value="Anti-sigma-factor_SerPK"/>
</dbReference>
<keyword evidence="3" id="KW-0808">Transferase</keyword>
<keyword evidence="1" id="KW-0418">Kinase</keyword>
<accession>A0A1A6APA2</accession>
<comment type="caution">
    <text evidence="3">The sequence shown here is derived from an EMBL/GenBank/DDBJ whole genome shotgun (WGS) entry which is preliminary data.</text>
</comment>
<dbReference type="PATRIC" id="fig|1353534.3.peg.2886"/>
<evidence type="ECO:0000256" key="1">
    <source>
        <dbReference type="ARBA" id="ARBA00022527"/>
    </source>
</evidence>
<dbReference type="EC" id="2.7.11.1" evidence="3"/>
<name>A0A1A6APA2_9CLOT</name>
<evidence type="ECO:0000259" key="2">
    <source>
        <dbReference type="Pfam" id="PF13581"/>
    </source>
</evidence>
<reference evidence="3 4" key="1">
    <citation type="journal article" date="2012" name="Front. Microbiol.">
        <title>Draft Genome Sequence of the Virulent Strain 01-B526 of the Fish Pathogen Aeromonas salmonicida.</title>
        <authorList>
            <person name="Charette S.J."/>
            <person name="Brochu F."/>
            <person name="Boyle B."/>
            <person name="Filion G."/>
            <person name="Tanaka K.H."/>
            <person name="Derome N."/>
        </authorList>
    </citation>
    <scope>NUCLEOTIDE SEQUENCE [LARGE SCALE GENOMIC DNA]</scope>
    <source>
        <strain evidence="3 4">P11</strain>
    </source>
</reference>
<dbReference type="Gene3D" id="3.30.565.10">
    <property type="entry name" value="Histidine kinase-like ATPase, C-terminal domain"/>
    <property type="match status" value="1"/>
</dbReference>
<proteinExistence type="predicted"/>
<organism evidence="3 4">
    <name type="scientific">Clostridium ragsdalei P11</name>
    <dbReference type="NCBI Taxonomy" id="1353534"/>
    <lineage>
        <taxon>Bacteria</taxon>
        <taxon>Bacillati</taxon>
        <taxon>Bacillota</taxon>
        <taxon>Clostridia</taxon>
        <taxon>Eubacteriales</taxon>
        <taxon>Clostridiaceae</taxon>
        <taxon>Clostridium</taxon>
    </lineage>
</organism>
<evidence type="ECO:0000313" key="4">
    <source>
        <dbReference type="Proteomes" id="UP000093954"/>
    </source>
</evidence>
<dbReference type="InterPro" id="IPR003594">
    <property type="entry name" value="HATPase_dom"/>
</dbReference>
<dbReference type="Pfam" id="PF13581">
    <property type="entry name" value="HATPase_c_2"/>
    <property type="match status" value="1"/>
</dbReference>
<dbReference type="PANTHER" id="PTHR35526:SF3">
    <property type="entry name" value="ANTI-SIGMA-F FACTOR RSBW"/>
    <property type="match status" value="1"/>
</dbReference>
<dbReference type="SUPFAM" id="SSF55874">
    <property type="entry name" value="ATPase domain of HSP90 chaperone/DNA topoisomerase II/histidine kinase"/>
    <property type="match status" value="1"/>
</dbReference>
<dbReference type="Proteomes" id="UP000093954">
    <property type="component" value="Unassembled WGS sequence"/>
</dbReference>
<feature type="domain" description="Histidine kinase/HSP90-like ATPase" evidence="2">
    <location>
        <begin position="25"/>
        <end position="116"/>
    </location>
</feature>
<evidence type="ECO:0000313" key="3">
    <source>
        <dbReference type="EMBL" id="OBR91863.1"/>
    </source>
</evidence>
<protein>
    <submittedName>
        <fullName evidence="3">Anti-sigma F factor</fullName>
        <ecNumber evidence="3">2.7.11.1</ecNumber>
    </submittedName>
</protein>
<keyword evidence="4" id="KW-1185">Reference proteome</keyword>
<dbReference type="InterPro" id="IPR036890">
    <property type="entry name" value="HATPase_C_sf"/>
</dbReference>
<dbReference type="RefSeq" id="WP_065079002.1">
    <property type="nucleotide sequence ID" value="NZ_LROS01000033.1"/>
</dbReference>
<dbReference type="EMBL" id="LROS01000033">
    <property type="protein sequence ID" value="OBR91863.1"/>
    <property type="molecule type" value="Genomic_DNA"/>
</dbReference>
<keyword evidence="1" id="KW-0723">Serine/threonine-protein kinase</keyword>
<dbReference type="AlphaFoldDB" id="A0A1A6APA2"/>
<dbReference type="PANTHER" id="PTHR35526">
    <property type="entry name" value="ANTI-SIGMA-F FACTOR RSBW-RELATED"/>
    <property type="match status" value="1"/>
</dbReference>
<dbReference type="CDD" id="cd16936">
    <property type="entry name" value="HATPase_RsbW-like"/>
    <property type="match status" value="1"/>
</dbReference>
<gene>
    <name evidence="3" type="primary">spoIIAB_2</name>
    <name evidence="3" type="ORF">CLRAG_28480</name>
</gene>